<protein>
    <submittedName>
        <fullName evidence="1">Uncharacterized protein</fullName>
    </submittedName>
</protein>
<organism evidence="1 2">
    <name type="scientific">Odynerus spinipes</name>
    <dbReference type="NCBI Taxonomy" id="1348599"/>
    <lineage>
        <taxon>Eukaryota</taxon>
        <taxon>Metazoa</taxon>
        <taxon>Ecdysozoa</taxon>
        <taxon>Arthropoda</taxon>
        <taxon>Hexapoda</taxon>
        <taxon>Insecta</taxon>
        <taxon>Pterygota</taxon>
        <taxon>Neoptera</taxon>
        <taxon>Endopterygota</taxon>
        <taxon>Hymenoptera</taxon>
        <taxon>Apocrita</taxon>
        <taxon>Aculeata</taxon>
        <taxon>Vespoidea</taxon>
        <taxon>Vespidae</taxon>
        <taxon>Eumeninae</taxon>
        <taxon>Odynerus</taxon>
    </lineage>
</organism>
<gene>
    <name evidence="1" type="ORF">KPH14_006703</name>
</gene>
<dbReference type="Proteomes" id="UP001258017">
    <property type="component" value="Unassembled WGS sequence"/>
</dbReference>
<comment type="caution">
    <text evidence="1">The sequence shown here is derived from an EMBL/GenBank/DDBJ whole genome shotgun (WGS) entry which is preliminary data.</text>
</comment>
<accession>A0AAD9VSD0</accession>
<keyword evidence="2" id="KW-1185">Reference proteome</keyword>
<reference evidence="1" key="1">
    <citation type="submission" date="2021-08" db="EMBL/GenBank/DDBJ databases">
        <authorList>
            <person name="Misof B."/>
            <person name="Oliver O."/>
            <person name="Podsiadlowski L."/>
            <person name="Donath A."/>
            <person name="Peters R."/>
            <person name="Mayer C."/>
            <person name="Rust J."/>
            <person name="Gunkel S."/>
            <person name="Lesny P."/>
            <person name="Martin S."/>
            <person name="Oeyen J.P."/>
            <person name="Petersen M."/>
            <person name="Panagiotis P."/>
            <person name="Wilbrandt J."/>
            <person name="Tanja T."/>
        </authorList>
    </citation>
    <scope>NUCLEOTIDE SEQUENCE</scope>
    <source>
        <strain evidence="1">GBR_01_08_01A</strain>
        <tissue evidence="1">Thorax + abdomen</tissue>
    </source>
</reference>
<reference evidence="1" key="2">
    <citation type="journal article" date="2023" name="Commun. Biol.">
        <title>Intrasexual cuticular hydrocarbon dimorphism in a wasp sheds light on hydrocarbon biosynthesis genes in Hymenoptera.</title>
        <authorList>
            <person name="Moris V.C."/>
            <person name="Podsiadlowski L."/>
            <person name="Martin S."/>
            <person name="Oeyen J.P."/>
            <person name="Donath A."/>
            <person name="Petersen M."/>
            <person name="Wilbrandt J."/>
            <person name="Misof B."/>
            <person name="Liedtke D."/>
            <person name="Thamm M."/>
            <person name="Scheiner R."/>
            <person name="Schmitt T."/>
            <person name="Niehuis O."/>
        </authorList>
    </citation>
    <scope>NUCLEOTIDE SEQUENCE</scope>
    <source>
        <strain evidence="1">GBR_01_08_01A</strain>
    </source>
</reference>
<name>A0AAD9VSD0_9HYME</name>
<dbReference type="EMBL" id="JAIFRP010000026">
    <property type="protein sequence ID" value="KAK2584312.1"/>
    <property type="molecule type" value="Genomic_DNA"/>
</dbReference>
<proteinExistence type="predicted"/>
<dbReference type="AlphaFoldDB" id="A0AAD9VSD0"/>
<sequence length="1195" mass="139895">MSFETPYLEAIQAVLGDTPGEKYQWIAKLIRNRIQAGGEPLEVSSWKEVPQPLVPFFEIEAGKMLKKYDAVTEALKSEDFFIVKKALGARWYFDGRNKEIINVDYFFRNIFPYVSLKTRTRIIKSLSRHLARKEPALAEEFFVALSDTYGVDQTIVHLLNACSESFVYDAIIRHKIILCESMLKTMYRTAPKLVIRYLKLDQPNEDPLVRNLHKVDIYQYTSFLPMLIKKNLDAFIEIFERFEKNPPMVKLSNKYATIFLKNAKEHFHAKPKLFIKIVPLKLIDSSRLESIFLKLFPEDIKKFNTDNMLLYLQHYPEDKKASFLLKSYEQVYGKNLLDNIKNVTANLLKILPEEQRIEQARLLLVNKPSSHIYNSEYAVVWRCYLPLKEVIAAIKKDISTAKNKEDRASLIAQMIYACKINHDDDALLEVLEYCDNRHKNEDAYFWSNIMSTLMQIYDIENLNEKHWNVIDEIILRNHVKNYLESYYDSTNRSLIEKTLYYRLKNNLPIDKMIEIYVDLERQHWNERWSILRDNPDYELRVFEASLDAVKARFESNNNKWTESKIYIVEDLLAEIYDYNKRHVKLNAQREKLSLKKFPWLMEMVQSIVTDQSKKNMVNDLKYSLKTNEKDLYDAWVMEKEKVADVSSGKAFTRLKKDPKCVLEQWEEYLSNCENGYYNGNTKRFLLACRWYKDIPIKFANEAVKRFQTEDKLSYLQILGTLLYGDTFTKLIEPYIPREKTIDVKSENAMNDYHLLISALEGMLVSNPPISLELVGRLCEGDYLSLALRVITNVCNRTAIPKIRSFANDLTSKRVSVRKHGIRLICAIQTLQESSDFLLSQWKNEDHHSIREVIFQKVCQLFQKQPGPVTWSAYKECISTLKLKDWATVKDQLIPSSSVPTEYIFDLIRLIMRTTDNFVKEGLEQEKAMYYLRNVFVKIDESIANVLPDEFCEEIIEKYLFDPDYVLDNFLREFLVQMYLFLRKDKIDSRVAALSRFFMAAVKSGWNVPHPKKAHFYPVNYTIYTIINDIVSTFLNRKDKDLRIIDGVLNFFTVFLTPENDITSYFLLILAKEYVESSTTEEFALRLGDKIPELIQKHTPLYPSCIIDSLQYFFAMICVDNLEEVKLTVIETLLECSSVYAHLVAVSSLPTINTPSNVARYDALVERFRNDNNPAIRSILYMKINGAGFYSCTVNP</sequence>
<evidence type="ECO:0000313" key="1">
    <source>
        <dbReference type="EMBL" id="KAK2584312.1"/>
    </source>
</evidence>
<evidence type="ECO:0000313" key="2">
    <source>
        <dbReference type="Proteomes" id="UP001258017"/>
    </source>
</evidence>